<sequence length="426" mass="45910">MEVLALIGFIILLLLGVPIALVLGFTSIMLILIDGDFSMLNSMPQMAFSGTQNFGLLAIPLFILVGELMSYGGITPRLIKFCNEVIGHFRGGLAYVNVAANMFLASILGSANSQSAVMSRVMVPEMEREGYRRDFSAGLTTSSSLIGSTLPPSVSFIIFGVTGGVSIAGLFLAGIVPSLLLGLAFVIYIYILSIKEDFPKQDKKTSFIQISKSLIRIIPAISIPFIIIFGIISGIMTITESAAVAALIAFLVGVFLYRDLKMKDIPKILFQTVSNSAIVTFLVAMASIFAWILTKERLPQIIGEGLQTVTENPLLFLLLVNVVLLLIGMIMEGLAAMIILIPILLPVAMELGIDPLHFGVIMVFNLALGLLTPPVGTALFITSSIAKVKLEHLIIRVIPFLIIGVILLILITYVPALSTWVPSLLE</sequence>
<dbReference type="InterPro" id="IPR004681">
    <property type="entry name" value="TRAP_DctM"/>
</dbReference>
<dbReference type="PANTHER" id="PTHR33362:SF2">
    <property type="entry name" value="TRAP TRANSPORTER LARGE PERMEASE PROTEIN"/>
    <property type="match status" value="1"/>
</dbReference>
<evidence type="ECO:0000256" key="3">
    <source>
        <dbReference type="ARBA" id="ARBA00022519"/>
    </source>
</evidence>
<keyword evidence="10" id="KW-1185">Reference proteome</keyword>
<dbReference type="PANTHER" id="PTHR33362">
    <property type="entry name" value="SIALIC ACID TRAP TRANSPORTER PERMEASE PROTEIN SIAT-RELATED"/>
    <property type="match status" value="1"/>
</dbReference>
<dbReference type="EMBL" id="CP054705">
    <property type="protein sequence ID" value="QQK74726.1"/>
    <property type="molecule type" value="Genomic_DNA"/>
</dbReference>
<feature type="transmembrane region" description="Helical" evidence="7">
    <location>
        <begin position="242"/>
        <end position="260"/>
    </location>
</feature>
<feature type="transmembrane region" description="Helical" evidence="7">
    <location>
        <begin position="393"/>
        <end position="416"/>
    </location>
</feature>
<dbReference type="RefSeq" id="WP_200127001.1">
    <property type="nucleotide sequence ID" value="NZ_CP054705.1"/>
</dbReference>
<reference evidence="9 10" key="1">
    <citation type="submission" date="2020-06" db="EMBL/GenBank/DDBJ databases">
        <title>Genomic analysis of Salicibibacter sp. NKC5-3.</title>
        <authorList>
            <person name="Oh Y.J."/>
        </authorList>
    </citation>
    <scope>NUCLEOTIDE SEQUENCE [LARGE SCALE GENOMIC DNA]</scope>
    <source>
        <strain evidence="9 10">NKC5-3</strain>
    </source>
</reference>
<feature type="transmembrane region" description="Helical" evidence="7">
    <location>
        <begin position="313"/>
        <end position="330"/>
    </location>
</feature>
<feature type="transmembrane region" description="Helical" evidence="7">
    <location>
        <begin position="213"/>
        <end position="236"/>
    </location>
</feature>
<evidence type="ECO:0000256" key="7">
    <source>
        <dbReference type="SAM" id="Phobius"/>
    </source>
</evidence>
<comment type="subcellular location">
    <subcellularLocation>
        <location evidence="1">Cell inner membrane</location>
        <topology evidence="1">Multi-pass membrane protein</topology>
    </subcellularLocation>
</comment>
<keyword evidence="2" id="KW-1003">Cell membrane</keyword>
<evidence type="ECO:0000256" key="4">
    <source>
        <dbReference type="ARBA" id="ARBA00022692"/>
    </source>
</evidence>
<feature type="transmembrane region" description="Helical" evidence="7">
    <location>
        <begin position="94"/>
        <end position="114"/>
    </location>
</feature>
<keyword evidence="5 7" id="KW-1133">Transmembrane helix</keyword>
<dbReference type="Pfam" id="PF06808">
    <property type="entry name" value="DctM"/>
    <property type="match status" value="1"/>
</dbReference>
<feature type="transmembrane region" description="Helical" evidence="7">
    <location>
        <begin position="359"/>
        <end position="381"/>
    </location>
</feature>
<proteinExistence type="predicted"/>
<dbReference type="AlphaFoldDB" id="A0A7T6Z1T0"/>
<keyword evidence="6 7" id="KW-0472">Membrane</keyword>
<dbReference type="KEGG" id="scia:HUG15_03295"/>
<evidence type="ECO:0000259" key="8">
    <source>
        <dbReference type="Pfam" id="PF06808"/>
    </source>
</evidence>
<dbReference type="GO" id="GO:0022857">
    <property type="term" value="F:transmembrane transporter activity"/>
    <property type="evidence" value="ECO:0007669"/>
    <property type="project" value="TreeGrafter"/>
</dbReference>
<feature type="domain" description="TRAP C4-dicarboxylate transport system permease DctM subunit" evidence="8">
    <location>
        <begin position="6"/>
        <end position="417"/>
    </location>
</feature>
<evidence type="ECO:0000256" key="2">
    <source>
        <dbReference type="ARBA" id="ARBA00022475"/>
    </source>
</evidence>
<evidence type="ECO:0000313" key="10">
    <source>
        <dbReference type="Proteomes" id="UP000595823"/>
    </source>
</evidence>
<organism evidence="9 10">
    <name type="scientific">Salicibibacter cibarius</name>
    <dbReference type="NCBI Taxonomy" id="2743000"/>
    <lineage>
        <taxon>Bacteria</taxon>
        <taxon>Bacillati</taxon>
        <taxon>Bacillota</taxon>
        <taxon>Bacilli</taxon>
        <taxon>Bacillales</taxon>
        <taxon>Bacillaceae</taxon>
        <taxon>Salicibibacter</taxon>
    </lineage>
</organism>
<dbReference type="PIRSF" id="PIRSF006066">
    <property type="entry name" value="HI0050"/>
    <property type="match status" value="1"/>
</dbReference>
<protein>
    <submittedName>
        <fullName evidence="9">TRAP transporter large permease</fullName>
    </submittedName>
</protein>
<accession>A0A7T6Z1T0</accession>
<feature type="transmembrane region" description="Helical" evidence="7">
    <location>
        <begin position="135"/>
        <end position="161"/>
    </location>
</feature>
<evidence type="ECO:0000256" key="5">
    <source>
        <dbReference type="ARBA" id="ARBA00022989"/>
    </source>
</evidence>
<feature type="transmembrane region" description="Helical" evidence="7">
    <location>
        <begin position="6"/>
        <end position="33"/>
    </location>
</feature>
<feature type="transmembrane region" description="Helical" evidence="7">
    <location>
        <begin position="272"/>
        <end position="293"/>
    </location>
</feature>
<dbReference type="NCBIfam" id="TIGR00786">
    <property type="entry name" value="dctM"/>
    <property type="match status" value="1"/>
</dbReference>
<evidence type="ECO:0000313" key="9">
    <source>
        <dbReference type="EMBL" id="QQK74726.1"/>
    </source>
</evidence>
<evidence type="ECO:0000256" key="6">
    <source>
        <dbReference type="ARBA" id="ARBA00023136"/>
    </source>
</evidence>
<gene>
    <name evidence="9" type="ORF">HUG15_03295</name>
</gene>
<name>A0A7T6Z1T0_9BACI</name>
<feature type="transmembrane region" description="Helical" evidence="7">
    <location>
        <begin position="167"/>
        <end position="192"/>
    </location>
</feature>
<keyword evidence="4 7" id="KW-0812">Transmembrane</keyword>
<feature type="transmembrane region" description="Helical" evidence="7">
    <location>
        <begin position="54"/>
        <end position="74"/>
    </location>
</feature>
<feature type="transmembrane region" description="Helical" evidence="7">
    <location>
        <begin position="335"/>
        <end position="353"/>
    </location>
</feature>
<dbReference type="Proteomes" id="UP000595823">
    <property type="component" value="Chromosome"/>
</dbReference>
<dbReference type="InterPro" id="IPR010656">
    <property type="entry name" value="DctM"/>
</dbReference>
<keyword evidence="3" id="KW-0997">Cell inner membrane</keyword>
<evidence type="ECO:0000256" key="1">
    <source>
        <dbReference type="ARBA" id="ARBA00004429"/>
    </source>
</evidence>
<dbReference type="GO" id="GO:0005886">
    <property type="term" value="C:plasma membrane"/>
    <property type="evidence" value="ECO:0007669"/>
    <property type="project" value="UniProtKB-SubCell"/>
</dbReference>